<evidence type="ECO:0000313" key="4">
    <source>
        <dbReference type="Proteomes" id="UP000240542"/>
    </source>
</evidence>
<feature type="compositionally biased region" description="Basic and acidic residues" evidence="1">
    <location>
        <begin position="1"/>
        <end position="10"/>
    </location>
</feature>
<feature type="region of interest" description="Disordered" evidence="1">
    <location>
        <begin position="1"/>
        <end position="33"/>
    </location>
</feature>
<dbReference type="OrthoDB" id="3482502at2"/>
<evidence type="ECO:0000259" key="2">
    <source>
        <dbReference type="Pfam" id="PF04149"/>
    </source>
</evidence>
<comment type="caution">
    <text evidence="3">The sequence shown here is derived from an EMBL/GenBank/DDBJ whole genome shotgun (WGS) entry which is preliminary data.</text>
</comment>
<sequence length="61" mass="6809">MSKAEWHKSSYSDSTGGNCVEVRETPTMADVRDTQNRGAGQLTFQAEEWTAFLGQVRTDAR</sequence>
<reference evidence="3 4" key="1">
    <citation type="submission" date="2018-03" db="EMBL/GenBank/DDBJ databases">
        <title>Genomic Encyclopedia of Archaeal and Bacterial Type Strains, Phase II (KMG-II): from individual species to whole genera.</title>
        <authorList>
            <person name="Goeker M."/>
        </authorList>
    </citation>
    <scope>NUCLEOTIDE SEQUENCE [LARGE SCALE GENOMIC DNA]</scope>
    <source>
        <strain evidence="3 4">DSM 45312</strain>
    </source>
</reference>
<accession>A0A2P8DIK6</accession>
<organism evidence="3 4">
    <name type="scientific">Murinocardiopsis flavida</name>
    <dbReference type="NCBI Taxonomy" id="645275"/>
    <lineage>
        <taxon>Bacteria</taxon>
        <taxon>Bacillati</taxon>
        <taxon>Actinomycetota</taxon>
        <taxon>Actinomycetes</taxon>
        <taxon>Streptosporangiales</taxon>
        <taxon>Nocardiopsidaceae</taxon>
        <taxon>Murinocardiopsis</taxon>
    </lineage>
</organism>
<feature type="domain" description="DUF397" evidence="2">
    <location>
        <begin position="4"/>
        <end position="57"/>
    </location>
</feature>
<gene>
    <name evidence="3" type="ORF">CLV63_10955</name>
</gene>
<name>A0A2P8DIK6_9ACTN</name>
<keyword evidence="4" id="KW-1185">Reference proteome</keyword>
<protein>
    <submittedName>
        <fullName evidence="3">Uncharacterized protein DUF397</fullName>
    </submittedName>
</protein>
<dbReference type="InterPro" id="IPR007278">
    <property type="entry name" value="DUF397"/>
</dbReference>
<dbReference type="AlphaFoldDB" id="A0A2P8DIK6"/>
<dbReference type="EMBL" id="PYGA01000009">
    <property type="protein sequence ID" value="PSK97052.1"/>
    <property type="molecule type" value="Genomic_DNA"/>
</dbReference>
<dbReference type="RefSeq" id="WP_106583454.1">
    <property type="nucleotide sequence ID" value="NZ_PYGA01000009.1"/>
</dbReference>
<evidence type="ECO:0000313" key="3">
    <source>
        <dbReference type="EMBL" id="PSK97052.1"/>
    </source>
</evidence>
<dbReference type="Pfam" id="PF04149">
    <property type="entry name" value="DUF397"/>
    <property type="match status" value="1"/>
</dbReference>
<proteinExistence type="predicted"/>
<evidence type="ECO:0000256" key="1">
    <source>
        <dbReference type="SAM" id="MobiDB-lite"/>
    </source>
</evidence>
<dbReference type="Proteomes" id="UP000240542">
    <property type="component" value="Unassembled WGS sequence"/>
</dbReference>